<dbReference type="EMBL" id="SOCN01000002">
    <property type="protein sequence ID" value="TDV23567.1"/>
    <property type="molecule type" value="Genomic_DNA"/>
</dbReference>
<evidence type="ECO:0000256" key="1">
    <source>
        <dbReference type="SAM" id="MobiDB-lite"/>
    </source>
</evidence>
<keyword evidence="4" id="KW-1185">Reference proteome</keyword>
<dbReference type="AlphaFoldDB" id="A0A4R7UCA2"/>
<name>A0A4R7UCA2_9BACT</name>
<evidence type="ECO:0000313" key="4">
    <source>
        <dbReference type="Proteomes" id="UP000295757"/>
    </source>
</evidence>
<evidence type="ECO:0008006" key="5">
    <source>
        <dbReference type="Google" id="ProtNLM"/>
    </source>
</evidence>
<keyword evidence="2" id="KW-0732">Signal</keyword>
<feature type="compositionally biased region" description="Low complexity" evidence="1">
    <location>
        <begin position="175"/>
        <end position="185"/>
    </location>
</feature>
<feature type="signal peptide" evidence="2">
    <location>
        <begin position="1"/>
        <end position="23"/>
    </location>
</feature>
<protein>
    <recommendedName>
        <fullName evidence="5">Lipoprotein</fullName>
    </recommendedName>
</protein>
<dbReference type="PROSITE" id="PS51257">
    <property type="entry name" value="PROKAR_LIPOPROTEIN"/>
    <property type="match status" value="1"/>
</dbReference>
<dbReference type="RefSeq" id="WP_134111012.1">
    <property type="nucleotide sequence ID" value="NZ_SOCN01000002.1"/>
</dbReference>
<feature type="region of interest" description="Disordered" evidence="1">
    <location>
        <begin position="43"/>
        <end position="68"/>
    </location>
</feature>
<sequence>MKKIHKMLAIMLTSTISSITAISCVDSVSNSKNTKIDDIHNKTSKTKKDDASKAEDSEINNEQTQENKQKNLGIKSLEVVNSNNSYKLIIQLIDKLDDSVLHGDIRLKIVGFPVLFNKSDYNQESKTLSFDVTNLASYNDSNKDNEYGIEYLFINNKKITTNLKFILKKVNTESANTESNSNNTGQTGGGFSSKTTYRFI</sequence>
<feature type="chain" id="PRO_5020770917" description="Lipoprotein" evidence="2">
    <location>
        <begin position="24"/>
        <end position="200"/>
    </location>
</feature>
<accession>A0A4R7UCA2</accession>
<evidence type="ECO:0000313" key="3">
    <source>
        <dbReference type="EMBL" id="TDV23567.1"/>
    </source>
</evidence>
<organism evidence="3 4">
    <name type="scientific">Mycoplasmopsis mustelae</name>
    <dbReference type="NCBI Taxonomy" id="171289"/>
    <lineage>
        <taxon>Bacteria</taxon>
        <taxon>Bacillati</taxon>
        <taxon>Mycoplasmatota</taxon>
        <taxon>Mycoplasmoidales</taxon>
        <taxon>Metamycoplasmataceae</taxon>
        <taxon>Mycoplasmopsis</taxon>
    </lineage>
</organism>
<dbReference type="Proteomes" id="UP000295757">
    <property type="component" value="Unassembled WGS sequence"/>
</dbReference>
<gene>
    <name evidence="3" type="ORF">BCF59_0558</name>
</gene>
<proteinExistence type="predicted"/>
<feature type="region of interest" description="Disordered" evidence="1">
    <location>
        <begin position="175"/>
        <end position="200"/>
    </location>
</feature>
<evidence type="ECO:0000256" key="2">
    <source>
        <dbReference type="SAM" id="SignalP"/>
    </source>
</evidence>
<feature type="compositionally biased region" description="Basic and acidic residues" evidence="1">
    <location>
        <begin position="43"/>
        <end position="56"/>
    </location>
</feature>
<reference evidence="3 4" key="1">
    <citation type="submission" date="2019-03" db="EMBL/GenBank/DDBJ databases">
        <title>Genomic Encyclopedia of Archaeal and Bacterial Type Strains, Phase II (KMG-II): from individual species to whole genera.</title>
        <authorList>
            <person name="Goeker M."/>
        </authorList>
    </citation>
    <scope>NUCLEOTIDE SEQUENCE [LARGE SCALE GENOMIC DNA]</scope>
    <source>
        <strain evidence="3 4">ATCC 35214</strain>
    </source>
</reference>
<comment type="caution">
    <text evidence="3">The sequence shown here is derived from an EMBL/GenBank/DDBJ whole genome shotgun (WGS) entry which is preliminary data.</text>
</comment>